<evidence type="ECO:0000313" key="1">
    <source>
        <dbReference type="EMBL" id="BBU36611.1"/>
    </source>
</evidence>
<reference evidence="1 2" key="1">
    <citation type="submission" date="2020-01" db="EMBL/GenBank/DDBJ databases">
        <title>Veillonella burapaensis sp. nov., anaerobic, Gram-stain-negative coccus isolated from saliva of a Thai child.</title>
        <authorList>
            <person name="Mashima I."/>
            <person name="Theodorea C."/>
            <person name="Nakazawa F."/>
            <person name="Thaweboon B."/>
            <person name="Thaweboon S."/>
            <person name="Tamai R."/>
            <person name="Kiyoura Y."/>
        </authorList>
    </citation>
    <scope>NUCLEOTIDE SEQUENCE [LARGE SCALE GENOMIC DNA]</scope>
    <source>
        <strain evidence="1 2">S12025-13</strain>
    </source>
</reference>
<protein>
    <submittedName>
        <fullName evidence="1">Uncharacterized protein</fullName>
    </submittedName>
</protein>
<dbReference type="EMBL" id="AP022322">
    <property type="protein sequence ID" value="BBU36611.1"/>
    <property type="molecule type" value="Genomic_DNA"/>
</dbReference>
<proteinExistence type="predicted"/>
<keyword evidence="2" id="KW-1185">Reference proteome</keyword>
<gene>
    <name evidence="1" type="ORF">VEIS1202513_11320</name>
</gene>
<name>A0ABM7HHS1_9FIRM</name>
<evidence type="ECO:0000313" key="2">
    <source>
        <dbReference type="Proteomes" id="UP000679260"/>
    </source>
</evidence>
<organism evidence="1 2">
    <name type="scientific">Veillonella orientalis</name>
    <dbReference type="NCBI Taxonomy" id="2682455"/>
    <lineage>
        <taxon>Bacteria</taxon>
        <taxon>Bacillati</taxon>
        <taxon>Bacillota</taxon>
        <taxon>Negativicutes</taxon>
        <taxon>Veillonellales</taxon>
        <taxon>Veillonellaceae</taxon>
        <taxon>Veillonella</taxon>
    </lineage>
</organism>
<dbReference type="Proteomes" id="UP000679260">
    <property type="component" value="Chromosome"/>
</dbReference>
<sequence>MIRDYVANQSKDNNKSRGNHCLGFHNLCGLNFIELLVHKSLVEDPPYDVLPSS</sequence>
<accession>A0ABM7HHS1</accession>